<evidence type="ECO:0000256" key="8">
    <source>
        <dbReference type="ARBA" id="ARBA00023242"/>
    </source>
</evidence>
<feature type="region of interest" description="Disordered" evidence="9">
    <location>
        <begin position="641"/>
        <end position="683"/>
    </location>
</feature>
<keyword evidence="6" id="KW-0067">ATP-binding</keyword>
<evidence type="ECO:0000256" key="3">
    <source>
        <dbReference type="ARBA" id="ARBA00022741"/>
    </source>
</evidence>
<dbReference type="Pfam" id="PF00271">
    <property type="entry name" value="Helicase_C"/>
    <property type="match status" value="1"/>
</dbReference>
<dbReference type="PANTHER" id="PTHR45797:SF1">
    <property type="entry name" value="HELICASE ARIP4"/>
    <property type="match status" value="1"/>
</dbReference>
<keyword evidence="8" id="KW-0539">Nucleus</keyword>
<evidence type="ECO:0000256" key="5">
    <source>
        <dbReference type="ARBA" id="ARBA00022806"/>
    </source>
</evidence>
<dbReference type="Pfam" id="PF00176">
    <property type="entry name" value="SNF2-rel_dom"/>
    <property type="match status" value="1"/>
</dbReference>
<dbReference type="Proteomes" id="UP001230188">
    <property type="component" value="Unassembled WGS sequence"/>
</dbReference>
<keyword evidence="5" id="KW-0347">Helicase</keyword>
<comment type="subcellular location">
    <subcellularLocation>
        <location evidence="1">Nucleus</location>
    </subcellularLocation>
</comment>
<dbReference type="GO" id="GO:0005634">
    <property type="term" value="C:nucleus"/>
    <property type="evidence" value="ECO:0007669"/>
    <property type="project" value="UniProtKB-SubCell"/>
</dbReference>
<dbReference type="InterPro" id="IPR044574">
    <property type="entry name" value="ARIP4-like"/>
</dbReference>
<feature type="compositionally biased region" description="Low complexity" evidence="9">
    <location>
        <begin position="645"/>
        <end position="662"/>
    </location>
</feature>
<dbReference type="InterPro" id="IPR001650">
    <property type="entry name" value="Helicase_C-like"/>
</dbReference>
<dbReference type="EMBL" id="JAQMWT010000036">
    <property type="protein sequence ID" value="KAJ8613141.1"/>
    <property type="molecule type" value="Genomic_DNA"/>
</dbReference>
<evidence type="ECO:0000256" key="4">
    <source>
        <dbReference type="ARBA" id="ARBA00022801"/>
    </source>
</evidence>
<keyword evidence="3" id="KW-0547">Nucleotide-binding</keyword>
<dbReference type="GO" id="GO:0016887">
    <property type="term" value="F:ATP hydrolysis activity"/>
    <property type="evidence" value="ECO:0007669"/>
    <property type="project" value="InterPro"/>
</dbReference>
<keyword evidence="7" id="KW-0238">DNA-binding</keyword>
<feature type="domain" description="Helicase C-terminal" evidence="11">
    <location>
        <begin position="572"/>
        <end position="780"/>
    </location>
</feature>
<dbReference type="InterPro" id="IPR038718">
    <property type="entry name" value="SNF2-like_sf"/>
</dbReference>
<dbReference type="InterPro" id="IPR049730">
    <property type="entry name" value="SNF2/RAD54-like_C"/>
</dbReference>
<dbReference type="GO" id="GO:0003677">
    <property type="term" value="F:DNA binding"/>
    <property type="evidence" value="ECO:0007669"/>
    <property type="project" value="UniProtKB-KW"/>
</dbReference>
<evidence type="ECO:0000256" key="6">
    <source>
        <dbReference type="ARBA" id="ARBA00022840"/>
    </source>
</evidence>
<feature type="domain" description="Helicase ATP-binding" evidence="10">
    <location>
        <begin position="119"/>
        <end position="303"/>
    </location>
</feature>
<comment type="caution">
    <text evidence="12">The sequence shown here is derived from an EMBL/GenBank/DDBJ whole genome shotgun (WGS) entry which is preliminary data.</text>
</comment>
<dbReference type="CDD" id="cd18793">
    <property type="entry name" value="SF2_C_SNF"/>
    <property type="match status" value="1"/>
</dbReference>
<proteinExistence type="inferred from homology"/>
<dbReference type="SMART" id="SM00487">
    <property type="entry name" value="DEXDc"/>
    <property type="match status" value="1"/>
</dbReference>
<comment type="similarity">
    <text evidence="2">Belongs to the SNF2/RAD54 helicase family.</text>
</comment>
<name>A0AAD7UQ34_9STRA</name>
<evidence type="ECO:0000259" key="10">
    <source>
        <dbReference type="PROSITE" id="PS51192"/>
    </source>
</evidence>
<dbReference type="GO" id="GO:0005524">
    <property type="term" value="F:ATP binding"/>
    <property type="evidence" value="ECO:0007669"/>
    <property type="project" value="UniProtKB-KW"/>
</dbReference>
<evidence type="ECO:0000256" key="2">
    <source>
        <dbReference type="ARBA" id="ARBA00007025"/>
    </source>
</evidence>
<reference evidence="12" key="1">
    <citation type="submission" date="2023-01" db="EMBL/GenBank/DDBJ databases">
        <title>Metagenome sequencing of chrysophaentin producing Chrysophaeum taylorii.</title>
        <authorList>
            <person name="Davison J."/>
            <person name="Bewley C."/>
        </authorList>
    </citation>
    <scope>NUCLEOTIDE SEQUENCE</scope>
    <source>
        <strain evidence="12">NIES-1699</strain>
    </source>
</reference>
<evidence type="ECO:0000313" key="12">
    <source>
        <dbReference type="EMBL" id="KAJ8613141.1"/>
    </source>
</evidence>
<dbReference type="InterPro" id="IPR027417">
    <property type="entry name" value="P-loop_NTPase"/>
</dbReference>
<gene>
    <name evidence="12" type="ORF">CTAYLR_004783</name>
</gene>
<dbReference type="SMART" id="SM00490">
    <property type="entry name" value="HELICc"/>
    <property type="match status" value="1"/>
</dbReference>
<organism evidence="12 13">
    <name type="scientific">Chrysophaeum taylorii</name>
    <dbReference type="NCBI Taxonomy" id="2483200"/>
    <lineage>
        <taxon>Eukaryota</taxon>
        <taxon>Sar</taxon>
        <taxon>Stramenopiles</taxon>
        <taxon>Ochrophyta</taxon>
        <taxon>Pelagophyceae</taxon>
        <taxon>Pelagomonadales</taxon>
        <taxon>Pelagomonadaceae</taxon>
        <taxon>Chrysophaeum</taxon>
    </lineage>
</organism>
<accession>A0AAD7UQ34</accession>
<evidence type="ECO:0000256" key="7">
    <source>
        <dbReference type="ARBA" id="ARBA00023125"/>
    </source>
</evidence>
<dbReference type="InterPro" id="IPR014001">
    <property type="entry name" value="Helicase_ATP-bd"/>
</dbReference>
<dbReference type="PROSITE" id="PS51194">
    <property type="entry name" value="HELICASE_CTER"/>
    <property type="match status" value="1"/>
</dbReference>
<feature type="compositionally biased region" description="Basic residues" evidence="9">
    <location>
        <begin position="664"/>
        <end position="678"/>
    </location>
</feature>
<dbReference type="SUPFAM" id="SSF52540">
    <property type="entry name" value="P-loop containing nucleoside triphosphate hydrolases"/>
    <property type="match status" value="2"/>
</dbReference>
<dbReference type="PANTHER" id="PTHR45797">
    <property type="entry name" value="RAD54-LIKE"/>
    <property type="match status" value="1"/>
</dbReference>
<sequence>MEDDEDDDDDDDAEEMQASSAAWEMLIGAKRKRQACTCGLIPCLCADDVATSDWVAATATLPVTPSNAGEEEEEEEEEIRVALNPDETRADEQRHLDAALSRVLKPHQIEGVRFMWARALHPTQPRGCLLADQMGLGKTLQLISVLAAYFGEGKKTNTAIVIAPAFVLPNWVSEIARWLPGDRLVRARCLPTSATRKVRADSLAQWQDEGGTLLVGYEMFRQLVMSCDKSASAAGNAAVVEALCDPGPGLAVLDEAHRLKDPKSQLYRALARIKTPRRVLASGYPIQNRLDEYYALIDFARRGALGAYETFKTYFERPISSYIEAAHEATTSSAFATRLDDHDGAAPLEASDTTKTALQRAYALQEALRDVVLRRGIDEFGSDLPPRRDWLVHCELSATQRTLYDAFDKAEGREDSTLGELASYHTALAIANHPDIVHNALAEEERLFDVGRDDEKFDDDVGTSDGWLAPEIVESRRRAREERRARDDARRDKMRKKLASRVLSSVARAKAAGYDERDDDDRLDIDVFATMGDLSIWAQPVLRPVVDATDDVGSGYVVGQIDGRCGSGKAAVALALLGAIAARGERAILFTQTLGTLDVLERLIDSRNKCEWKTKPVRFRRIDGSTAASRRGEIVDRFNGENRFTTSSSSGSDTTATTVDASAPKRRSFAPRSKKKTAKATNAGDPDPCDVLLVSIKAGGEGINLVGASRVLLFDVSWNPCFDQQALCRAHRFGQKRPVHVYRLLGPKGTMEARVLRQQRRKELLVREVADVGTPREAAGRQSLALVFDRLDGSTSHSNDVQDDVLREVVSNLGDQWIATVHECVADDDRPSRELLAETEKIGALDDYRTVFCRGPTGNNIDDDHHHHDRVATEA</sequence>
<dbReference type="CDD" id="cd18007">
    <property type="entry name" value="DEXHc_ATRX-like"/>
    <property type="match status" value="1"/>
</dbReference>
<dbReference type="PROSITE" id="PS51192">
    <property type="entry name" value="HELICASE_ATP_BIND_1"/>
    <property type="match status" value="1"/>
</dbReference>
<keyword evidence="13" id="KW-1185">Reference proteome</keyword>
<dbReference type="AlphaFoldDB" id="A0AAD7UQ34"/>
<evidence type="ECO:0000256" key="9">
    <source>
        <dbReference type="SAM" id="MobiDB-lite"/>
    </source>
</evidence>
<evidence type="ECO:0000259" key="11">
    <source>
        <dbReference type="PROSITE" id="PS51194"/>
    </source>
</evidence>
<dbReference type="Gene3D" id="3.40.50.300">
    <property type="entry name" value="P-loop containing nucleotide triphosphate hydrolases"/>
    <property type="match status" value="1"/>
</dbReference>
<dbReference type="GO" id="GO:0004386">
    <property type="term" value="F:helicase activity"/>
    <property type="evidence" value="ECO:0007669"/>
    <property type="project" value="UniProtKB-KW"/>
</dbReference>
<evidence type="ECO:0000313" key="13">
    <source>
        <dbReference type="Proteomes" id="UP001230188"/>
    </source>
</evidence>
<dbReference type="Gene3D" id="3.40.50.10810">
    <property type="entry name" value="Tandem AAA-ATPase domain"/>
    <property type="match status" value="1"/>
</dbReference>
<dbReference type="InterPro" id="IPR000330">
    <property type="entry name" value="SNF2_N"/>
</dbReference>
<protein>
    <submittedName>
        <fullName evidence="12">Uncharacterized protein</fullName>
    </submittedName>
</protein>
<keyword evidence="4" id="KW-0378">Hydrolase</keyword>
<evidence type="ECO:0000256" key="1">
    <source>
        <dbReference type="ARBA" id="ARBA00004123"/>
    </source>
</evidence>